<evidence type="ECO:0000313" key="4">
    <source>
        <dbReference type="Proteomes" id="UP000516235"/>
    </source>
</evidence>
<dbReference type="InterPro" id="IPR036388">
    <property type="entry name" value="WH-like_DNA-bd_sf"/>
</dbReference>
<dbReference type="InterPro" id="IPR014892">
    <property type="entry name" value="RPA_C"/>
</dbReference>
<evidence type="ECO:0000313" key="3">
    <source>
        <dbReference type="EMBL" id="QNP90269.1"/>
    </source>
</evidence>
<dbReference type="Pfam" id="PF08784">
    <property type="entry name" value="RPA_C"/>
    <property type="match status" value="1"/>
</dbReference>
<dbReference type="KEGG" id="cluj:IAU68_00225"/>
<evidence type="ECO:0000313" key="2">
    <source>
        <dbReference type="EMBL" id="MBC3179250.1"/>
    </source>
</evidence>
<dbReference type="Gene3D" id="1.10.10.10">
    <property type="entry name" value="Winged helix-like DNA-binding domain superfamily/Winged helix DNA-binding domain"/>
    <property type="match status" value="1"/>
</dbReference>
<protein>
    <submittedName>
        <fullName evidence="3">Transcriptional regulator</fullName>
    </submittedName>
</protein>
<name>A0A7H0JZ03_9CORY</name>
<dbReference type="RefSeq" id="WP_171193097.1">
    <property type="nucleotide sequence ID" value="NZ_CP061032.1"/>
</dbReference>
<feature type="domain" description="Replication protein A C-terminal" evidence="1">
    <location>
        <begin position="17"/>
        <end position="67"/>
    </location>
</feature>
<evidence type="ECO:0000259" key="1">
    <source>
        <dbReference type="Pfam" id="PF08784"/>
    </source>
</evidence>
<accession>A0A7H0JZ03</accession>
<dbReference type="AlphaFoldDB" id="A0A7H0JZ03"/>
<dbReference type="Proteomes" id="UP000642876">
    <property type="component" value="Unassembled WGS sequence"/>
</dbReference>
<dbReference type="EMBL" id="CP061032">
    <property type="protein sequence ID" value="QNP90269.1"/>
    <property type="molecule type" value="Genomic_DNA"/>
</dbReference>
<dbReference type="EMBL" id="JACMYE010000006">
    <property type="protein sequence ID" value="MBC3179250.1"/>
    <property type="molecule type" value="Genomic_DNA"/>
</dbReference>
<organism evidence="3 4">
    <name type="scientific">Corynebacterium lujinxingii</name>
    <dbReference type="NCBI Taxonomy" id="2763010"/>
    <lineage>
        <taxon>Bacteria</taxon>
        <taxon>Bacillati</taxon>
        <taxon>Actinomycetota</taxon>
        <taxon>Actinomycetes</taxon>
        <taxon>Mycobacteriales</taxon>
        <taxon>Corynebacteriaceae</taxon>
        <taxon>Corynebacterium</taxon>
    </lineage>
</organism>
<dbReference type="SUPFAM" id="SSF46785">
    <property type="entry name" value="Winged helix' DNA-binding domain"/>
    <property type="match status" value="1"/>
</dbReference>
<dbReference type="InterPro" id="IPR036390">
    <property type="entry name" value="WH_DNA-bd_sf"/>
</dbReference>
<dbReference type="Proteomes" id="UP000516235">
    <property type="component" value="Chromosome"/>
</dbReference>
<sequence>MERRQGPRPAGDLVTALGQLSAKQVDVFQKIQAHPEGVQVAQIGKSLGMHPNTVRGHLDELMAAGVITRRVIPARGRGRPSHAYTARVPRTDRASRAMVALVEVLASQLPDDDTSSAHAIGRQWAEQFNEDRGAAPATDLDTAEVQTSEILREMGFDPVKRQEATTPKMREIGLNACPFITEQNTRPAPVICALHQGFLDRNVGGIEVKLRPHDRPGECGARLTRQD</sequence>
<evidence type="ECO:0000313" key="5">
    <source>
        <dbReference type="Proteomes" id="UP000642876"/>
    </source>
</evidence>
<proteinExistence type="predicted"/>
<reference evidence="4 5" key="1">
    <citation type="submission" date="2020-08" db="EMBL/GenBank/DDBJ databases">
        <title>novel species in genus Corynebacterium.</title>
        <authorList>
            <person name="Zhang G."/>
        </authorList>
    </citation>
    <scope>NUCLEOTIDE SEQUENCE [LARGE SCALE GENOMIC DNA]</scope>
    <source>
        <strain evidence="3">Zg-917</strain>
        <strain evidence="4 5">zg-917</strain>
    </source>
</reference>
<gene>
    <name evidence="2" type="ORF">H7348_08025</name>
    <name evidence="3" type="ORF">IAU68_00225</name>
</gene>
<keyword evidence="5" id="KW-1185">Reference proteome</keyword>